<name>A0A4Q0MHH8_9HYPH</name>
<proteinExistence type="predicted"/>
<reference evidence="1 2" key="1">
    <citation type="submission" date="2018-12" db="EMBL/GenBank/DDBJ databases">
        <title>bacterium Hansschlegelia zhihuaiae S113.</title>
        <authorList>
            <person name="He J."/>
        </authorList>
    </citation>
    <scope>NUCLEOTIDE SEQUENCE [LARGE SCALE GENOMIC DNA]</scope>
    <source>
        <strain evidence="1 2">S 113</strain>
    </source>
</reference>
<evidence type="ECO:0000313" key="1">
    <source>
        <dbReference type="EMBL" id="RXF73027.1"/>
    </source>
</evidence>
<evidence type="ECO:0008006" key="3">
    <source>
        <dbReference type="Google" id="ProtNLM"/>
    </source>
</evidence>
<gene>
    <name evidence="1" type="ORF">EK403_12900</name>
</gene>
<accession>A0A4Q0MHH8</accession>
<dbReference type="EMBL" id="RYFI01000011">
    <property type="protein sequence ID" value="RXF73027.1"/>
    <property type="molecule type" value="Genomic_DNA"/>
</dbReference>
<dbReference type="InterPro" id="IPR027417">
    <property type="entry name" value="P-loop_NTPase"/>
</dbReference>
<evidence type="ECO:0000313" key="2">
    <source>
        <dbReference type="Proteomes" id="UP000289708"/>
    </source>
</evidence>
<organism evidence="1 2">
    <name type="scientific">Hansschlegelia zhihuaiae</name>
    <dbReference type="NCBI Taxonomy" id="405005"/>
    <lineage>
        <taxon>Bacteria</taxon>
        <taxon>Pseudomonadati</taxon>
        <taxon>Pseudomonadota</taxon>
        <taxon>Alphaproteobacteria</taxon>
        <taxon>Hyphomicrobiales</taxon>
        <taxon>Methylopilaceae</taxon>
        <taxon>Hansschlegelia</taxon>
    </lineage>
</organism>
<dbReference type="RefSeq" id="WP_128777887.1">
    <property type="nucleotide sequence ID" value="NZ_RYFI01000011.1"/>
</dbReference>
<dbReference type="Gene3D" id="3.40.50.300">
    <property type="entry name" value="P-loop containing nucleotide triphosphate hydrolases"/>
    <property type="match status" value="1"/>
</dbReference>
<dbReference type="OrthoDB" id="7856846at2"/>
<keyword evidence="2" id="KW-1185">Reference proteome</keyword>
<dbReference type="AlphaFoldDB" id="A0A4Q0MHH8"/>
<sequence>MAGHVQRPAIPIIGASIPRSGHHHLARLVEDYFGPRLKYCSVYDVVGCCRQAPCAKAEGRAMVFQKSHDFAFRLPRDISGAIYLIQHRHPVSNAISGAELRSRKSGMRPPSESLGARIRYYDFLAHRLAYYKRFHDKWMVAPPARAALIDHARLEHEPEAVLQEIAELVGSPPDQERAAATATRLRDRGGGRKATYAPRVVEDSRFFDREALAAYEAAVIEHCPAFGFAATLGGTGYRRHPVWLLARLRHGFGRPFPPDRSSEFD</sequence>
<comment type="caution">
    <text evidence="1">The sequence shown here is derived from an EMBL/GenBank/DDBJ whole genome shotgun (WGS) entry which is preliminary data.</text>
</comment>
<dbReference type="SUPFAM" id="SSF52540">
    <property type="entry name" value="P-loop containing nucleoside triphosphate hydrolases"/>
    <property type="match status" value="1"/>
</dbReference>
<dbReference type="Proteomes" id="UP000289708">
    <property type="component" value="Unassembled WGS sequence"/>
</dbReference>
<protein>
    <recommendedName>
        <fullName evidence="3">Sulfotransferase family protein</fullName>
    </recommendedName>
</protein>